<evidence type="ECO:0000313" key="1">
    <source>
        <dbReference type="EMBL" id="KKZ12640.1"/>
    </source>
</evidence>
<organism evidence="1 2">
    <name type="scientific">Candidatus Synechococcus spongiarum SP3</name>
    <dbReference type="NCBI Taxonomy" id="1604020"/>
    <lineage>
        <taxon>Bacteria</taxon>
        <taxon>Bacillati</taxon>
        <taxon>Cyanobacteriota</taxon>
        <taxon>Cyanophyceae</taxon>
        <taxon>Synechococcales</taxon>
        <taxon>Synechococcaceae</taxon>
        <taxon>Synechococcus</taxon>
    </lineage>
</organism>
<dbReference type="Proteomes" id="UP000035067">
    <property type="component" value="Unassembled WGS sequence"/>
</dbReference>
<proteinExistence type="predicted"/>
<evidence type="ECO:0000313" key="2">
    <source>
        <dbReference type="Proteomes" id="UP000035067"/>
    </source>
</evidence>
<name>A0A0G2IWK2_9SYNE</name>
<gene>
    <name evidence="1" type="ORF">TE42_03660</name>
</gene>
<dbReference type="AlphaFoldDB" id="A0A0G2IWK2"/>
<sequence length="72" mass="7875">MGGVFLFPVIACDRIRLDNILKAKVAVACSSTIAPIGLYSWRRWDDNQPIAMLIPMPGTPTGLSPSARENNF</sequence>
<protein>
    <submittedName>
        <fullName evidence="1">Uncharacterized protein</fullName>
    </submittedName>
</protein>
<dbReference type="EMBL" id="JXQG01000015">
    <property type="protein sequence ID" value="KKZ12640.1"/>
    <property type="molecule type" value="Genomic_DNA"/>
</dbReference>
<comment type="caution">
    <text evidence="1">The sequence shown here is derived from an EMBL/GenBank/DDBJ whole genome shotgun (WGS) entry which is preliminary data.</text>
</comment>
<reference evidence="1 2" key="1">
    <citation type="submission" date="2015-01" db="EMBL/GenBank/DDBJ databases">
        <title>Lifestyle Evolution in Cyanobacterial Symbionts of Sponges.</title>
        <authorList>
            <person name="Burgsdorf I."/>
            <person name="Slaby B.M."/>
            <person name="Handley K.M."/>
            <person name="Haber M."/>
            <person name="Blom J."/>
            <person name="Marshall C.W."/>
            <person name="Gilbert J.A."/>
            <person name="Hentschel U."/>
            <person name="Steindler L."/>
        </authorList>
    </citation>
    <scope>NUCLEOTIDE SEQUENCE [LARGE SCALE GENOMIC DNA]</scope>
    <source>
        <strain evidence="1">SP3</strain>
    </source>
</reference>
<dbReference type="PATRIC" id="fig|1604020.3.peg.2511"/>
<accession>A0A0G2IWK2</accession>